<dbReference type="PROSITE" id="PS50048">
    <property type="entry name" value="ZN2_CY6_FUNGAL_2"/>
    <property type="match status" value="1"/>
</dbReference>
<keyword evidence="1" id="KW-0805">Transcription regulation</keyword>
<dbReference type="InterPro" id="IPR001138">
    <property type="entry name" value="Zn2Cys6_DnaBD"/>
</dbReference>
<dbReference type="Pfam" id="PF00172">
    <property type="entry name" value="Zn_clus"/>
    <property type="match status" value="1"/>
</dbReference>
<evidence type="ECO:0000256" key="4">
    <source>
        <dbReference type="ARBA" id="ARBA00023242"/>
    </source>
</evidence>
<keyword evidence="7" id="KW-1185">Reference proteome</keyword>
<dbReference type="InterPro" id="IPR050675">
    <property type="entry name" value="OAF3"/>
</dbReference>
<dbReference type="CDD" id="cd00067">
    <property type="entry name" value="GAL4"/>
    <property type="match status" value="1"/>
</dbReference>
<dbReference type="PANTHER" id="PTHR31069">
    <property type="entry name" value="OLEATE-ACTIVATED TRANSCRIPTION FACTOR 1-RELATED"/>
    <property type="match status" value="1"/>
</dbReference>
<keyword evidence="2" id="KW-0238">DNA-binding</keyword>
<evidence type="ECO:0000256" key="3">
    <source>
        <dbReference type="ARBA" id="ARBA00023163"/>
    </source>
</evidence>
<accession>A0AAD4GVH1</accession>
<dbReference type="SMART" id="SM00066">
    <property type="entry name" value="GAL4"/>
    <property type="match status" value="1"/>
</dbReference>
<organism evidence="6 7">
    <name type="scientific">Aspergillus nanangensis</name>
    <dbReference type="NCBI Taxonomy" id="2582783"/>
    <lineage>
        <taxon>Eukaryota</taxon>
        <taxon>Fungi</taxon>
        <taxon>Dikarya</taxon>
        <taxon>Ascomycota</taxon>
        <taxon>Pezizomycotina</taxon>
        <taxon>Eurotiomycetes</taxon>
        <taxon>Eurotiomycetidae</taxon>
        <taxon>Eurotiales</taxon>
        <taxon>Aspergillaceae</taxon>
        <taxon>Aspergillus</taxon>
        <taxon>Aspergillus subgen. Circumdati</taxon>
    </lineage>
</organism>
<name>A0AAD4GVH1_ASPNN</name>
<evidence type="ECO:0000313" key="7">
    <source>
        <dbReference type="Proteomes" id="UP001194746"/>
    </source>
</evidence>
<dbReference type="Pfam" id="PF11951">
    <property type="entry name" value="Fungal_trans_2"/>
    <property type="match status" value="1"/>
</dbReference>
<sequence>MALSSSLTGLLPPRPRHKTFTGCWTCRRRRLKCDESRPTCKQCTSKSLKCEGYSAKLQWLRPCVDPYGQKEPRLARDQFNQRRLLPTSNVDTLEEEEIDTALEQLEKADASDFTLSKGPFSVFKLGEKSELSPLSSYDPTTMRHALSDPGWPHFVENLDWIPALPTGLALGDSGTLPEINIESLSNAGFSPNIPPLGPDEPLTTMPGDRVIGKDCDNRQILGFVEPGHGSPPSMHHLQLERLVFQPTFLTIQIRYLLSHYTQNVLPIFSILDNDETPWRNFHLPRALQCCSELEVTGTSPNSRQALLHAVLSSSAYNLQNRYLGTGQTDLEQRWQSAASHHRLLAVKCLRESAAHPQAASTNSEYKELLAAMLSMVTINVISGDTKTCSIHLKGCESLIIAHQKNRPTGKTTSHILLSPPHADRHSLDLPSIPIFDHGVTDGRTYPLSLGELQSYLEIDETDAEPFGSSCELIYGIPSNLLLLLSRTCHLLSQLEKNPSDPTTKSTSDELEDELLTWPVEPAVRRLDSSSSSSSSSSTSLLSSSNRQILHHHMLSFHQAIVILFARRVRNMHRHHVQQYVRAVVHHLQQIEHIKHSHNIKAGPVLWPAFVAASEAVSDDTRRDILRWFQAIETHGVATSRETRRKLELWWQSPGGNGSLSSSSLDKLFPAHLIMT</sequence>
<proteinExistence type="predicted"/>
<dbReference type="Proteomes" id="UP001194746">
    <property type="component" value="Unassembled WGS sequence"/>
</dbReference>
<keyword evidence="4" id="KW-0539">Nucleus</keyword>
<dbReference type="InterPro" id="IPR036864">
    <property type="entry name" value="Zn2-C6_fun-type_DNA-bd_sf"/>
</dbReference>
<comment type="caution">
    <text evidence="6">The sequence shown here is derived from an EMBL/GenBank/DDBJ whole genome shotgun (WGS) entry which is preliminary data.</text>
</comment>
<dbReference type="GO" id="GO:0009893">
    <property type="term" value="P:positive regulation of metabolic process"/>
    <property type="evidence" value="ECO:0007669"/>
    <property type="project" value="UniProtKB-ARBA"/>
</dbReference>
<dbReference type="EMBL" id="VCAU01000023">
    <property type="protein sequence ID" value="KAF9890817.1"/>
    <property type="molecule type" value="Genomic_DNA"/>
</dbReference>
<gene>
    <name evidence="6" type="ORF">FE257_005388</name>
</gene>
<dbReference type="AlphaFoldDB" id="A0AAD4GVH1"/>
<evidence type="ECO:0000313" key="6">
    <source>
        <dbReference type="EMBL" id="KAF9890817.1"/>
    </source>
</evidence>
<dbReference type="SUPFAM" id="SSF57701">
    <property type="entry name" value="Zn2/Cys6 DNA-binding domain"/>
    <property type="match status" value="1"/>
</dbReference>
<dbReference type="Gene3D" id="4.10.240.10">
    <property type="entry name" value="Zn(2)-C6 fungal-type DNA-binding domain"/>
    <property type="match status" value="1"/>
</dbReference>
<protein>
    <recommendedName>
        <fullName evidence="5">Zn(2)-C6 fungal-type domain-containing protein</fullName>
    </recommendedName>
</protein>
<dbReference type="GO" id="GO:0000981">
    <property type="term" value="F:DNA-binding transcription factor activity, RNA polymerase II-specific"/>
    <property type="evidence" value="ECO:0007669"/>
    <property type="project" value="InterPro"/>
</dbReference>
<dbReference type="PROSITE" id="PS00463">
    <property type="entry name" value="ZN2_CY6_FUNGAL_1"/>
    <property type="match status" value="1"/>
</dbReference>
<keyword evidence="3" id="KW-0804">Transcription</keyword>
<reference evidence="6" key="1">
    <citation type="journal article" date="2019" name="Beilstein J. Org. Chem.">
        <title>Nanangenines: drimane sesquiterpenoids as the dominant metabolite cohort of a novel Australian fungus, Aspergillus nanangensis.</title>
        <authorList>
            <person name="Lacey H.J."/>
            <person name="Gilchrist C.L.M."/>
            <person name="Crombie A."/>
            <person name="Kalaitzis J.A."/>
            <person name="Vuong D."/>
            <person name="Rutledge P.J."/>
            <person name="Turner P."/>
            <person name="Pitt J.I."/>
            <person name="Lacey E."/>
            <person name="Chooi Y.H."/>
            <person name="Piggott A.M."/>
        </authorList>
    </citation>
    <scope>NUCLEOTIDE SEQUENCE</scope>
    <source>
        <strain evidence="6">MST-FP2251</strain>
    </source>
</reference>
<dbReference type="GO" id="GO:0008270">
    <property type="term" value="F:zinc ion binding"/>
    <property type="evidence" value="ECO:0007669"/>
    <property type="project" value="InterPro"/>
</dbReference>
<reference evidence="6" key="2">
    <citation type="submission" date="2020-02" db="EMBL/GenBank/DDBJ databases">
        <authorList>
            <person name="Gilchrist C.L.M."/>
            <person name="Chooi Y.-H."/>
        </authorList>
    </citation>
    <scope>NUCLEOTIDE SEQUENCE</scope>
    <source>
        <strain evidence="6">MST-FP2251</strain>
    </source>
</reference>
<evidence type="ECO:0000256" key="1">
    <source>
        <dbReference type="ARBA" id="ARBA00023015"/>
    </source>
</evidence>
<evidence type="ECO:0000259" key="5">
    <source>
        <dbReference type="PROSITE" id="PS50048"/>
    </source>
</evidence>
<evidence type="ECO:0000256" key="2">
    <source>
        <dbReference type="ARBA" id="ARBA00023125"/>
    </source>
</evidence>
<dbReference type="PANTHER" id="PTHR31069:SF32">
    <property type="entry name" value="ARGININE METABOLISM REGULATION PROTEIN II"/>
    <property type="match status" value="1"/>
</dbReference>
<dbReference type="InterPro" id="IPR021858">
    <property type="entry name" value="Fun_TF"/>
</dbReference>
<feature type="domain" description="Zn(2)-C6 fungal-type" evidence="5">
    <location>
        <begin position="22"/>
        <end position="50"/>
    </location>
</feature>
<dbReference type="GO" id="GO:0003677">
    <property type="term" value="F:DNA binding"/>
    <property type="evidence" value="ECO:0007669"/>
    <property type="project" value="UniProtKB-KW"/>
</dbReference>